<sequence length="117" mass="12910">MENSKTSMSKSNPPTTKEEELGDEESSWTSYFEDFLCNNNEHNSSFSSGYESPSLVSDAASSCSVAKKFVEKTSKKSLSFKKRKTTKVGALVDIDHDHHDHALEDTASSPVNSSKVR</sequence>
<evidence type="ECO:0000313" key="1">
    <source>
        <dbReference type="EMBL" id="KAH7860052.1"/>
    </source>
</evidence>
<keyword evidence="2" id="KW-1185">Reference proteome</keyword>
<dbReference type="EMBL" id="CM037154">
    <property type="protein sequence ID" value="KAH7860052.1"/>
    <property type="molecule type" value="Genomic_DNA"/>
</dbReference>
<reference evidence="1 2" key="1">
    <citation type="journal article" date="2021" name="Hortic Res">
        <title>High-quality reference genome and annotation aids understanding of berry development for evergreen blueberry (Vaccinium darrowii).</title>
        <authorList>
            <person name="Yu J."/>
            <person name="Hulse-Kemp A.M."/>
            <person name="Babiker E."/>
            <person name="Staton M."/>
        </authorList>
    </citation>
    <scope>NUCLEOTIDE SEQUENCE [LARGE SCALE GENOMIC DNA]</scope>
    <source>
        <strain evidence="2">cv. NJ 8807/NJ 8810</strain>
        <tissue evidence="1">Young leaf</tissue>
    </source>
</reference>
<evidence type="ECO:0000313" key="2">
    <source>
        <dbReference type="Proteomes" id="UP000828048"/>
    </source>
</evidence>
<organism evidence="1 2">
    <name type="scientific">Vaccinium darrowii</name>
    <dbReference type="NCBI Taxonomy" id="229202"/>
    <lineage>
        <taxon>Eukaryota</taxon>
        <taxon>Viridiplantae</taxon>
        <taxon>Streptophyta</taxon>
        <taxon>Embryophyta</taxon>
        <taxon>Tracheophyta</taxon>
        <taxon>Spermatophyta</taxon>
        <taxon>Magnoliopsida</taxon>
        <taxon>eudicotyledons</taxon>
        <taxon>Gunneridae</taxon>
        <taxon>Pentapetalae</taxon>
        <taxon>asterids</taxon>
        <taxon>Ericales</taxon>
        <taxon>Ericaceae</taxon>
        <taxon>Vaccinioideae</taxon>
        <taxon>Vaccinieae</taxon>
        <taxon>Vaccinium</taxon>
    </lineage>
</organism>
<protein>
    <submittedName>
        <fullName evidence="1">Uncharacterized protein</fullName>
    </submittedName>
</protein>
<comment type="caution">
    <text evidence="1">The sequence shown here is derived from an EMBL/GenBank/DDBJ whole genome shotgun (WGS) entry which is preliminary data.</text>
</comment>
<gene>
    <name evidence="1" type="ORF">Vadar_008610</name>
</gene>
<proteinExistence type="predicted"/>
<accession>A0ACB7Z529</accession>
<dbReference type="Proteomes" id="UP000828048">
    <property type="component" value="Chromosome 4"/>
</dbReference>
<name>A0ACB7Z529_9ERIC</name>